<keyword evidence="2" id="KW-1185">Reference proteome</keyword>
<reference evidence="2" key="2">
    <citation type="submission" date="2010-01" db="EMBL/GenBank/DDBJ databases">
        <title>The complete genome of Conexibacter woesei DSM 14684.</title>
        <authorList>
            <consortium name="US DOE Joint Genome Institute (JGI-PGF)"/>
            <person name="Lucas S."/>
            <person name="Copeland A."/>
            <person name="Lapidus A."/>
            <person name="Glavina del Rio T."/>
            <person name="Dalin E."/>
            <person name="Tice H."/>
            <person name="Bruce D."/>
            <person name="Goodwin L."/>
            <person name="Pitluck S."/>
            <person name="Kyrpides N."/>
            <person name="Mavromatis K."/>
            <person name="Ivanova N."/>
            <person name="Mikhailova N."/>
            <person name="Chertkov O."/>
            <person name="Brettin T."/>
            <person name="Detter J.C."/>
            <person name="Han C."/>
            <person name="Larimer F."/>
            <person name="Land M."/>
            <person name="Hauser L."/>
            <person name="Markowitz V."/>
            <person name="Cheng J.-F."/>
            <person name="Hugenholtz P."/>
            <person name="Woyke T."/>
            <person name="Wu D."/>
            <person name="Pukall R."/>
            <person name="Steenblock K."/>
            <person name="Schneider S."/>
            <person name="Klenk H.-P."/>
            <person name="Eisen J.A."/>
        </authorList>
    </citation>
    <scope>NUCLEOTIDE SEQUENCE [LARGE SCALE GENOMIC DNA]</scope>
    <source>
        <strain evidence="2">DSM 14684 / CIP 108061 / JCM 11494 / NBRC 100937 / ID131577</strain>
    </source>
</reference>
<dbReference type="OrthoDB" id="4569723at2"/>
<evidence type="ECO:0000313" key="1">
    <source>
        <dbReference type="EMBL" id="ADB53370.1"/>
    </source>
</evidence>
<accession>D3FC75</accession>
<name>D3FC75_CONWI</name>
<dbReference type="Proteomes" id="UP000008229">
    <property type="component" value="Chromosome"/>
</dbReference>
<dbReference type="AlphaFoldDB" id="D3FC75"/>
<dbReference type="EMBL" id="CP001854">
    <property type="protein sequence ID" value="ADB53370.1"/>
    <property type="molecule type" value="Genomic_DNA"/>
</dbReference>
<evidence type="ECO:0000313" key="2">
    <source>
        <dbReference type="Proteomes" id="UP000008229"/>
    </source>
</evidence>
<dbReference type="SUPFAM" id="SSF160719">
    <property type="entry name" value="gpW/gp25-like"/>
    <property type="match status" value="1"/>
</dbReference>
<sequence>MTPEEQRAAFGSSLVLEDGDLVFEPVGGEWGLRELAGLDNLIQALELRVLTPYGSDVFNVLYGLDYAQIFGSPDGIARTRDLVKLNLVRTLATDSRIGEIRDVVFVDDEESRLRRRWYVQVLLETNSADEIALPLVIGGLT</sequence>
<dbReference type="KEGG" id="cwo:Cwoe_4959"/>
<proteinExistence type="predicted"/>
<protein>
    <recommendedName>
        <fullName evidence="3">GPW/gp25 family protein</fullName>
    </recommendedName>
</protein>
<organism evidence="1 2">
    <name type="scientific">Conexibacter woesei (strain DSM 14684 / CCUG 47730 / CIP 108061 / JCM 11494 / NBRC 100937 / ID131577)</name>
    <dbReference type="NCBI Taxonomy" id="469383"/>
    <lineage>
        <taxon>Bacteria</taxon>
        <taxon>Bacillati</taxon>
        <taxon>Actinomycetota</taxon>
        <taxon>Thermoleophilia</taxon>
        <taxon>Solirubrobacterales</taxon>
        <taxon>Conexibacteraceae</taxon>
        <taxon>Conexibacter</taxon>
    </lineage>
</organism>
<evidence type="ECO:0008006" key="3">
    <source>
        <dbReference type="Google" id="ProtNLM"/>
    </source>
</evidence>
<reference evidence="1 2" key="1">
    <citation type="journal article" date="2010" name="Stand. Genomic Sci.">
        <title>Complete genome sequence of Conexibacter woesei type strain (ID131577).</title>
        <authorList>
            <person name="Pukall R."/>
            <person name="Lapidus A."/>
            <person name="Glavina Del Rio T."/>
            <person name="Copeland A."/>
            <person name="Tice H."/>
            <person name="Cheng J.-F."/>
            <person name="Lucas S."/>
            <person name="Chen F."/>
            <person name="Nolan M."/>
            <person name="Bruce D."/>
            <person name="Goodwin L."/>
            <person name="Pitluck S."/>
            <person name="Mavromatis K."/>
            <person name="Ivanova N."/>
            <person name="Ovchinnikova G."/>
            <person name="Pati A."/>
            <person name="Chen A."/>
            <person name="Palaniappan K."/>
            <person name="Land M."/>
            <person name="Hauser L."/>
            <person name="Chang Y.-J."/>
            <person name="Jeffries C.D."/>
            <person name="Chain P."/>
            <person name="Meincke L."/>
            <person name="Sims D."/>
            <person name="Brettin T."/>
            <person name="Detter J.C."/>
            <person name="Rohde M."/>
            <person name="Goeker M."/>
            <person name="Bristow J."/>
            <person name="Eisen J.A."/>
            <person name="Markowitz V."/>
            <person name="Kyrpides N.C."/>
            <person name="Klenk H.-P."/>
            <person name="Hugenholtz P."/>
        </authorList>
    </citation>
    <scope>NUCLEOTIDE SEQUENCE [LARGE SCALE GENOMIC DNA]</scope>
    <source>
        <strain evidence="2">DSM 14684 / CIP 108061 / JCM 11494 / NBRC 100937 / ID131577</strain>
    </source>
</reference>
<dbReference type="Gene3D" id="3.10.450.40">
    <property type="match status" value="1"/>
</dbReference>
<dbReference type="RefSeq" id="WP_012936421.1">
    <property type="nucleotide sequence ID" value="NC_013739.1"/>
</dbReference>
<gene>
    <name evidence="1" type="ordered locus">Cwoe_4959</name>
</gene>
<dbReference type="eggNOG" id="ENOG50345PD">
    <property type="taxonomic scope" value="Bacteria"/>
</dbReference>
<dbReference type="STRING" id="469383.Cwoe_4959"/>
<dbReference type="HOGENOM" id="CLU_1822103_0_0_11"/>